<evidence type="ECO:0000313" key="2">
    <source>
        <dbReference type="EMBL" id="WCE70137.1"/>
    </source>
</evidence>
<dbReference type="GO" id="GO:0009390">
    <property type="term" value="C:dimethyl sulfoxide reductase complex"/>
    <property type="evidence" value="ECO:0007669"/>
    <property type="project" value="TreeGrafter"/>
</dbReference>
<keyword evidence="1" id="KW-1133">Transmembrane helix</keyword>
<dbReference type="GO" id="GO:0005886">
    <property type="term" value="C:plasma membrane"/>
    <property type="evidence" value="ECO:0007669"/>
    <property type="project" value="TreeGrafter"/>
</dbReference>
<dbReference type="InterPro" id="IPR007059">
    <property type="entry name" value="DmsC"/>
</dbReference>
<sequence>MHPAPSVILFSSLSGMGFGLLAWLGIGLPAVTGWVAFVFFALAYLLAVGGLIASTFHLGHPERALKAFTQWRSSWLSREAWASVAALLTMAAYGAGLVFYDTRLWPLGVIGAALSLLTVLTTAMIYTQMKTVPRWHSVMTPLNFLSLSIAGGALLAGQVTAAMILLALAGVVQIATWWRGDRALATSGSDIATATRLGEHGSVRALEPPHTGTNYLLREFVYQIGRKHALKLRVIAIALMVLLPLLLLLSPVFHHLAAGLAVLSHAAGVLTARWLFFAQAEHVVGLYYGKR</sequence>
<dbReference type="Pfam" id="PF04976">
    <property type="entry name" value="DmsC"/>
    <property type="match status" value="1"/>
</dbReference>
<accession>A0AAX3LP11</accession>
<feature type="transmembrane region" description="Helical" evidence="1">
    <location>
        <begin position="34"/>
        <end position="59"/>
    </location>
</feature>
<feature type="transmembrane region" description="Helical" evidence="1">
    <location>
        <begin position="80"/>
        <end position="99"/>
    </location>
</feature>
<name>A0AAX3LP11_9RHOB</name>
<proteinExistence type="predicted"/>
<dbReference type="RefSeq" id="WP_271688434.1">
    <property type="nucleotide sequence ID" value="NZ_CP116423.1"/>
</dbReference>
<dbReference type="PANTHER" id="PTHR38095">
    <property type="entry name" value="ANAEROBIC DIMETHYL SULFOXIDE REDUCTASE CHAIN YNFH"/>
    <property type="match status" value="1"/>
</dbReference>
<dbReference type="PANTHER" id="PTHR38095:SF1">
    <property type="entry name" value="ANAEROBIC DIMETHYL SULFOXIDE REDUCTASE CHAIN YNFH"/>
    <property type="match status" value="1"/>
</dbReference>
<dbReference type="EMBL" id="CP116423">
    <property type="protein sequence ID" value="WCE70137.1"/>
    <property type="molecule type" value="Genomic_DNA"/>
</dbReference>
<keyword evidence="1" id="KW-0812">Transmembrane</keyword>
<organism evidence="2 3">
    <name type="scientific">Sulfitobacter faviae</name>
    <dbReference type="NCBI Taxonomy" id="1775881"/>
    <lineage>
        <taxon>Bacteria</taxon>
        <taxon>Pseudomonadati</taxon>
        <taxon>Pseudomonadota</taxon>
        <taxon>Alphaproteobacteria</taxon>
        <taxon>Rhodobacterales</taxon>
        <taxon>Roseobacteraceae</taxon>
        <taxon>Sulfitobacter</taxon>
    </lineage>
</organism>
<dbReference type="GO" id="GO:0019645">
    <property type="term" value="P:anaerobic electron transport chain"/>
    <property type="evidence" value="ECO:0007669"/>
    <property type="project" value="InterPro"/>
</dbReference>
<reference evidence="2" key="1">
    <citation type="submission" date="2023-01" db="EMBL/GenBank/DDBJ databases">
        <title>Comparative genomic analysis of cold water coral derived Sulfitobacter faviae: insights into their metabolism and habitat adaptation.</title>
        <authorList>
            <person name="Guo Y."/>
            <person name="Lin S."/>
            <person name="Huang Z."/>
            <person name="Tang K."/>
            <person name="Wang X."/>
        </authorList>
    </citation>
    <scope>NUCLEOTIDE SEQUENCE</scope>
    <source>
        <strain evidence="2">SCSIO W_1865</strain>
    </source>
</reference>
<keyword evidence="2" id="KW-0560">Oxidoreductase</keyword>
<evidence type="ECO:0000313" key="3">
    <source>
        <dbReference type="Proteomes" id="UP001210770"/>
    </source>
</evidence>
<dbReference type="EC" id="1.8.5.3" evidence="2"/>
<dbReference type="AlphaFoldDB" id="A0AAX3LP11"/>
<evidence type="ECO:0000256" key="1">
    <source>
        <dbReference type="SAM" id="Phobius"/>
    </source>
</evidence>
<keyword evidence="1" id="KW-0472">Membrane</keyword>
<gene>
    <name evidence="2" type="ORF">PL336_15305</name>
</gene>
<dbReference type="GO" id="GO:0009389">
    <property type="term" value="F:dimethyl sulfoxide reductase activity"/>
    <property type="evidence" value="ECO:0007669"/>
    <property type="project" value="TreeGrafter"/>
</dbReference>
<feature type="transmembrane region" description="Helical" evidence="1">
    <location>
        <begin position="105"/>
        <end position="126"/>
    </location>
</feature>
<dbReference type="Proteomes" id="UP001210770">
    <property type="component" value="Chromosome"/>
</dbReference>
<feature type="transmembrane region" description="Helical" evidence="1">
    <location>
        <begin position="256"/>
        <end position="276"/>
    </location>
</feature>
<feature type="transmembrane region" description="Helical" evidence="1">
    <location>
        <begin position="7"/>
        <end position="28"/>
    </location>
</feature>
<protein>
    <submittedName>
        <fullName evidence="2">Dimethyl sulfoxide reductase anchor subunit</fullName>
        <ecNumber evidence="2">1.8.5.3</ecNumber>
    </submittedName>
</protein>
<feature type="transmembrane region" description="Helical" evidence="1">
    <location>
        <begin position="232"/>
        <end position="250"/>
    </location>
</feature>